<name>A0A1B3AYQ8_9CAUD</name>
<proteinExistence type="predicted"/>
<dbReference type="EMBL" id="KX557273">
    <property type="protein sequence ID" value="AOE43872.1"/>
    <property type="molecule type" value="Genomic_DNA"/>
</dbReference>
<reference evidence="2 3" key="1">
    <citation type="submission" date="2016-07" db="EMBL/GenBank/DDBJ databases">
        <authorList>
            <person name="Compagnoni E."/>
            <person name="Penbridge E.P."/>
            <person name="Trunzo N.A."/>
            <person name="Shedlock K.A."/>
            <person name="Stanton A.J."/>
            <person name="Furbee E.C."/>
            <person name="Grubb S.R."/>
            <person name="Warner M.H."/>
            <person name="Garlena R.A."/>
            <person name="Russell D.A."/>
            <person name="Pope W.H."/>
            <person name="Jacobs-Sera D."/>
            <person name="Hendrix R.W."/>
            <person name="Hatfull G.F."/>
        </authorList>
    </citation>
    <scope>NUCLEOTIDE SEQUENCE [LARGE SCALE GENOMIC DNA]</scope>
</reference>
<feature type="region of interest" description="Disordered" evidence="1">
    <location>
        <begin position="271"/>
        <end position="317"/>
    </location>
</feature>
<sequence>MVSTVSDPNLPPEQWRPLFDALGIEFGYRPLATRADMNHTRVRRVLRGEGTSEDAIRLVADALGVSPAKVHELRGEPAVEREPFILPDDAGRLTDRERDVIRAMVRALIEAKDRHADQPATPTTLPRAPLEAAEGQKTFAVLMVRSDEGPAVVVQETIGAESETHAVEFLDRTLQLAGFDTIREARLGSARVDLAADGPGGSLLIDITPADPALVDRADENLRAAVGAGLSTVQRSSGKLPVLNWRPSARKLDIPQSRESSDDVLRVSYNDEPSTAASTSNVSEQAEDLPAAARRGGGKSEGRRRREQQDRDAEDAD</sequence>
<accession>A0A1B3AYQ8</accession>
<evidence type="ECO:0000313" key="2">
    <source>
        <dbReference type="EMBL" id="AOE43872.1"/>
    </source>
</evidence>
<protein>
    <submittedName>
        <fullName evidence="2">Immunity repressor</fullName>
    </submittedName>
</protein>
<gene>
    <name evidence="2" type="primary">44</name>
    <name evidence="2" type="ORF">SEA_BATSTARR_44</name>
</gene>
<evidence type="ECO:0000256" key="1">
    <source>
        <dbReference type="SAM" id="MobiDB-lite"/>
    </source>
</evidence>
<organism evidence="2 3">
    <name type="scientific">Gordonia phage BatStarr</name>
    <dbReference type="NCBI Taxonomy" id="1887642"/>
    <lineage>
        <taxon>Viruses</taxon>
        <taxon>Duplodnaviria</taxon>
        <taxon>Heunggongvirae</taxon>
        <taxon>Uroviricota</taxon>
        <taxon>Caudoviricetes</taxon>
        <taxon>Nymbaxtervirinae</taxon>
        <taxon>Nymphadoravirus</taxon>
        <taxon>Nymphadoravirus nymphadora</taxon>
    </lineage>
</organism>
<dbReference type="Proteomes" id="UP000221606">
    <property type="component" value="Segment"/>
</dbReference>
<evidence type="ECO:0000313" key="3">
    <source>
        <dbReference type="Proteomes" id="UP000221606"/>
    </source>
</evidence>
<feature type="compositionally biased region" description="Polar residues" evidence="1">
    <location>
        <begin position="271"/>
        <end position="284"/>
    </location>
</feature>